<dbReference type="InterPro" id="IPR029044">
    <property type="entry name" value="Nucleotide-diphossugar_trans"/>
</dbReference>
<name>A0A443VE84_RAOPL</name>
<dbReference type="CDD" id="cd04186">
    <property type="entry name" value="GT_2_like_c"/>
    <property type="match status" value="1"/>
</dbReference>
<keyword evidence="1" id="KW-0808">Transferase</keyword>
<dbReference type="GO" id="GO:0016740">
    <property type="term" value="F:transferase activity"/>
    <property type="evidence" value="ECO:0007669"/>
    <property type="project" value="UniProtKB-KW"/>
</dbReference>
<dbReference type="Pfam" id="PF13641">
    <property type="entry name" value="Glyco_tranf_2_3"/>
    <property type="match status" value="1"/>
</dbReference>
<dbReference type="Proteomes" id="UP000288843">
    <property type="component" value="Unassembled WGS sequence"/>
</dbReference>
<evidence type="ECO:0000313" key="2">
    <source>
        <dbReference type="Proteomes" id="UP000288843"/>
    </source>
</evidence>
<organism evidence="1 2">
    <name type="scientific">Raoultella planticola</name>
    <name type="common">Klebsiella planticola</name>
    <dbReference type="NCBI Taxonomy" id="575"/>
    <lineage>
        <taxon>Bacteria</taxon>
        <taxon>Pseudomonadati</taxon>
        <taxon>Pseudomonadota</taxon>
        <taxon>Gammaproteobacteria</taxon>
        <taxon>Enterobacterales</taxon>
        <taxon>Enterobacteriaceae</taxon>
        <taxon>Klebsiella/Raoultella group</taxon>
        <taxon>Raoultella</taxon>
    </lineage>
</organism>
<reference evidence="1 2" key="1">
    <citation type="submission" date="2018-06" db="EMBL/GenBank/DDBJ databases">
        <title>Carbapenemase-producing Enterobacteriaceae present in wastewater treatment plant effluent and nearby surface waters in the US.</title>
        <authorList>
            <person name="Mathys D.A."/>
            <person name="Mollenkopf D.F."/>
            <person name="Feicht S.M."/>
            <person name="Adams R.J."/>
            <person name="Albers A.L."/>
            <person name="Stuever D.M."/>
            <person name="Daniels J.B."/>
            <person name="Wittum T.E."/>
        </authorList>
    </citation>
    <scope>NUCLEOTIDE SEQUENCE [LARGE SCALE GENOMIC DNA]</scope>
    <source>
        <strain evidence="1 2">GEO_47_Down_B</strain>
    </source>
</reference>
<dbReference type="AlphaFoldDB" id="A0A443VE84"/>
<dbReference type="PANTHER" id="PTHR43179:SF10">
    <property type="entry name" value="GLYCOSYL TRANSFERASE"/>
    <property type="match status" value="1"/>
</dbReference>
<dbReference type="PANTHER" id="PTHR43179">
    <property type="entry name" value="RHAMNOSYLTRANSFERASE WBBL"/>
    <property type="match status" value="1"/>
</dbReference>
<dbReference type="Gene3D" id="3.90.550.10">
    <property type="entry name" value="Spore Coat Polysaccharide Biosynthesis Protein SpsA, Chain A"/>
    <property type="match status" value="1"/>
</dbReference>
<dbReference type="EMBL" id="QKOX01000053">
    <property type="protein sequence ID" value="RWT14561.1"/>
    <property type="molecule type" value="Genomic_DNA"/>
</dbReference>
<dbReference type="SUPFAM" id="SSF53448">
    <property type="entry name" value="Nucleotide-diphospho-sugar transferases"/>
    <property type="match status" value="1"/>
</dbReference>
<evidence type="ECO:0000313" key="1">
    <source>
        <dbReference type="EMBL" id="RWT14561.1"/>
    </source>
</evidence>
<proteinExistence type="predicted"/>
<dbReference type="KEGG" id="rpln:B1209_08390"/>
<sequence length="286" mass="33075">MLSGISAENISDNCSGYNVVDKEVSVKISIVTYYIDDDIFPLIESFLIAAQKTPYLNYKIAIVENGYKEKTEIHRQVEKKYPFCTVTITGENLGYGRAHNLTIDSNFDYHLVLNPDIEFAPDSLRVAFEFMEQNTHCGLLSPQCHWRNGDRQYLCKRYPDVSVLLIRAFAPRVIQDMFRKKLEYYCMKDEMQAETILWNPPIVTGCFMLFRTSVLTALGGFDKDFFLYFEDTDLSLRATKMTDVAYVPEVRMLHHGGNVSRKGIKHILFFTSSMVKFFSKHGWKIL</sequence>
<comment type="caution">
    <text evidence="1">The sequence shown here is derived from an EMBL/GenBank/DDBJ whole genome shotgun (WGS) entry which is preliminary data.</text>
</comment>
<gene>
    <name evidence="1" type="ORF">DN603_28660</name>
</gene>
<accession>A0A443VE84</accession>
<dbReference type="RefSeq" id="WP_032695372.1">
    <property type="nucleotide sequence ID" value="NZ_BIIS01000001.1"/>
</dbReference>
<protein>
    <submittedName>
        <fullName evidence="1">Glycosyltransferase family 2 protein</fullName>
    </submittedName>
</protein>